<dbReference type="Gene3D" id="3.40.350.10">
    <property type="entry name" value="Creatinase/prolidase N-terminal domain"/>
    <property type="match status" value="1"/>
</dbReference>
<reference evidence="13 14" key="1">
    <citation type="journal article" date="2024" name="Commun. Biol.">
        <title>Comparative genomic analysis of thermophilic fungi reveals convergent evolutionary adaptations and gene losses.</title>
        <authorList>
            <person name="Steindorff A.S."/>
            <person name="Aguilar-Pontes M.V."/>
            <person name="Robinson A.J."/>
            <person name="Andreopoulos B."/>
            <person name="LaButti K."/>
            <person name="Kuo A."/>
            <person name="Mondo S."/>
            <person name="Riley R."/>
            <person name="Otillar R."/>
            <person name="Haridas S."/>
            <person name="Lipzen A."/>
            <person name="Grimwood J."/>
            <person name="Schmutz J."/>
            <person name="Clum A."/>
            <person name="Reid I.D."/>
            <person name="Moisan M.C."/>
            <person name="Butler G."/>
            <person name="Nguyen T.T.M."/>
            <person name="Dewar K."/>
            <person name="Conant G."/>
            <person name="Drula E."/>
            <person name="Henrissat B."/>
            <person name="Hansel C."/>
            <person name="Singer S."/>
            <person name="Hutchinson M.I."/>
            <person name="de Vries R.P."/>
            <person name="Natvig D.O."/>
            <person name="Powell A.J."/>
            <person name="Tsang A."/>
            <person name="Grigoriev I.V."/>
        </authorList>
    </citation>
    <scope>NUCLEOTIDE SEQUENCE [LARGE SCALE GENOMIC DNA]</scope>
    <source>
        <strain evidence="13 14">ATCC 22073</strain>
    </source>
</reference>
<dbReference type="PANTHER" id="PTHR43226">
    <property type="entry name" value="XAA-PRO AMINOPEPTIDASE 3"/>
    <property type="match status" value="1"/>
</dbReference>
<evidence type="ECO:0000256" key="4">
    <source>
        <dbReference type="ARBA" id="ARBA00008766"/>
    </source>
</evidence>
<keyword evidence="14" id="KW-1185">Reference proteome</keyword>
<comment type="caution">
    <text evidence="13">The sequence shown here is derived from an EMBL/GenBank/DDBJ whole genome shotgun (WGS) entry which is preliminary data.</text>
</comment>
<proteinExistence type="inferred from homology"/>
<keyword evidence="9" id="KW-0482">Metalloprotease</keyword>
<organism evidence="13 14">
    <name type="scientific">Remersonia thermophila</name>
    <dbReference type="NCBI Taxonomy" id="72144"/>
    <lineage>
        <taxon>Eukaryota</taxon>
        <taxon>Fungi</taxon>
        <taxon>Dikarya</taxon>
        <taxon>Ascomycota</taxon>
        <taxon>Pezizomycotina</taxon>
        <taxon>Sordariomycetes</taxon>
        <taxon>Sordariomycetidae</taxon>
        <taxon>Sordariales</taxon>
        <taxon>Sordariales incertae sedis</taxon>
        <taxon>Remersonia</taxon>
    </lineage>
</organism>
<evidence type="ECO:0000256" key="2">
    <source>
        <dbReference type="ARBA" id="ARBA00001936"/>
    </source>
</evidence>
<dbReference type="InterPro" id="IPR000994">
    <property type="entry name" value="Pept_M24"/>
</dbReference>
<dbReference type="Pfam" id="PF05195">
    <property type="entry name" value="AMP_N"/>
    <property type="match status" value="1"/>
</dbReference>
<comment type="similarity">
    <text evidence="4">Belongs to the peptidase M24B family.</text>
</comment>
<keyword evidence="10" id="KW-0464">Manganese</keyword>
<dbReference type="PANTHER" id="PTHR43226:SF4">
    <property type="entry name" value="XAA-PRO AMINOPEPTIDASE 3"/>
    <property type="match status" value="1"/>
</dbReference>
<dbReference type="RefSeq" id="XP_070864920.1">
    <property type="nucleotide sequence ID" value="XM_071012157.1"/>
</dbReference>
<keyword evidence="8" id="KW-0378">Hydrolase</keyword>
<dbReference type="SUPFAM" id="SSF55920">
    <property type="entry name" value="Creatinase/aminopeptidase"/>
    <property type="match status" value="1"/>
</dbReference>
<dbReference type="Proteomes" id="UP001600064">
    <property type="component" value="Unassembled WGS sequence"/>
</dbReference>
<evidence type="ECO:0000313" key="14">
    <source>
        <dbReference type="Proteomes" id="UP001600064"/>
    </source>
</evidence>
<dbReference type="EMBL" id="JAZGUE010000005">
    <property type="protein sequence ID" value="KAL2266193.1"/>
    <property type="molecule type" value="Genomic_DNA"/>
</dbReference>
<evidence type="ECO:0000259" key="12">
    <source>
        <dbReference type="SMART" id="SM01011"/>
    </source>
</evidence>
<evidence type="ECO:0000256" key="6">
    <source>
        <dbReference type="ARBA" id="ARBA00022438"/>
    </source>
</evidence>
<comment type="catalytic activity">
    <reaction evidence="1">
        <text>Release of any N-terminal amino acid, including proline, that is linked to proline, even from a dipeptide or tripeptide.</text>
        <dbReference type="EC" id="3.4.11.9"/>
    </reaction>
</comment>
<evidence type="ECO:0000256" key="5">
    <source>
        <dbReference type="ARBA" id="ARBA00012574"/>
    </source>
</evidence>
<keyword evidence="7" id="KW-0479">Metal-binding</keyword>
<feature type="domain" description="Aminopeptidase P N-terminal" evidence="12">
    <location>
        <begin position="70"/>
        <end position="207"/>
    </location>
</feature>
<dbReference type="SMART" id="SM01011">
    <property type="entry name" value="AMP_N"/>
    <property type="match status" value="1"/>
</dbReference>
<evidence type="ECO:0000256" key="7">
    <source>
        <dbReference type="ARBA" id="ARBA00022723"/>
    </source>
</evidence>
<dbReference type="InterPro" id="IPR007865">
    <property type="entry name" value="Aminopep_P_N"/>
</dbReference>
<evidence type="ECO:0000256" key="11">
    <source>
        <dbReference type="ARBA" id="ARBA00030849"/>
    </source>
</evidence>
<comment type="function">
    <text evidence="3">Catalyzes the removal of a penultimate prolyl residue from the N-termini of peptides.</text>
</comment>
<dbReference type="InterPro" id="IPR029149">
    <property type="entry name" value="Creatin/AminoP/Spt16_N"/>
</dbReference>
<gene>
    <name evidence="13" type="ORF">VTJ83DRAFT_5545</name>
</gene>
<protein>
    <recommendedName>
        <fullName evidence="5">Xaa-Pro aminopeptidase</fullName>
        <ecNumber evidence="5">3.4.11.9</ecNumber>
    </recommendedName>
    <alternativeName>
        <fullName evidence="11">Aminoacylproline aminopeptidase</fullName>
    </alternativeName>
</protein>
<evidence type="ECO:0000313" key="13">
    <source>
        <dbReference type="EMBL" id="KAL2266193.1"/>
    </source>
</evidence>
<comment type="cofactor">
    <cofactor evidence="2">
        <name>Mn(2+)</name>
        <dbReference type="ChEBI" id="CHEBI:29035"/>
    </cofactor>
</comment>
<evidence type="ECO:0000256" key="9">
    <source>
        <dbReference type="ARBA" id="ARBA00023049"/>
    </source>
</evidence>
<dbReference type="InterPro" id="IPR036005">
    <property type="entry name" value="Creatinase/aminopeptidase-like"/>
</dbReference>
<dbReference type="EC" id="3.4.11.9" evidence="5"/>
<dbReference type="SUPFAM" id="SSF53092">
    <property type="entry name" value="Creatinase/prolidase N-terminal domain"/>
    <property type="match status" value="1"/>
</dbReference>
<evidence type="ECO:0000256" key="10">
    <source>
        <dbReference type="ARBA" id="ARBA00023211"/>
    </source>
</evidence>
<dbReference type="InterPro" id="IPR052433">
    <property type="entry name" value="X-Pro_dipept-like"/>
</dbReference>
<dbReference type="CDD" id="cd01087">
    <property type="entry name" value="Prolidase"/>
    <property type="match status" value="1"/>
</dbReference>
<dbReference type="Pfam" id="PF00557">
    <property type="entry name" value="Peptidase_M24"/>
    <property type="match status" value="1"/>
</dbReference>
<accession>A0ABR4D767</accession>
<keyword evidence="6" id="KW-0645">Protease</keyword>
<dbReference type="GeneID" id="98126801"/>
<sequence length="512" mass="56082">MSTTRAALRQLSRLRPFLTRHPPPPWRRISTRSYATAAESSVSAAQLDFGQPVHETHPHILKPGEVTPGITAQEYADRRAKLAFSLPDGAVAVLPSAAVQYRSGAVFWPFRQESNFLWLTGFSEPQSLAVIRKTGPSLSDYTFHLFCRPKDPYAEQWSGPWSGLRAAEDVFNADEALDIHDLASLLPPLLRSASRVYTDVALSPSPLASSSSPTTTSVSSTTPLSLLLPPLLRSHPTSPLSHIIHPLRAVKSPAEVANMRHAGRISGRALTQAMRRAWTSEHDLQSYLHHAFSQSGLSGPAYVPVVAGGRRGRLIHYTHNTALLRPDEGDTVLVDAGGEYGWYATDITRTWPLAGKFSAAQRDLYGAVLAAQRECVNLCRADAGLSLDEVHRAAERLLQRELERIGFSFGAARSLGFGGGDDVMSTLFPHHVGHYVGLDVHDVPGYPRSVPLRAGHVVTIEPGVYVPDDERFPRHFRGLAVRIEDTVCVEDQAPLVLTPEAVKEIEDIEALR</sequence>
<dbReference type="Gene3D" id="3.90.230.10">
    <property type="entry name" value="Creatinase/methionine aminopeptidase superfamily"/>
    <property type="match status" value="1"/>
</dbReference>
<evidence type="ECO:0000256" key="8">
    <source>
        <dbReference type="ARBA" id="ARBA00022801"/>
    </source>
</evidence>
<evidence type="ECO:0000256" key="1">
    <source>
        <dbReference type="ARBA" id="ARBA00001424"/>
    </source>
</evidence>
<name>A0ABR4D767_9PEZI</name>
<evidence type="ECO:0000256" key="3">
    <source>
        <dbReference type="ARBA" id="ARBA00002443"/>
    </source>
</evidence>
<keyword evidence="6" id="KW-0031">Aminopeptidase</keyword>